<accession>F0XD50</accession>
<keyword evidence="4 6" id="KW-0472">Membrane</keyword>
<feature type="transmembrane region" description="Helical" evidence="6">
    <location>
        <begin position="168"/>
        <end position="186"/>
    </location>
</feature>
<dbReference type="RefSeq" id="XP_014173236.1">
    <property type="nucleotide sequence ID" value="XM_014317761.1"/>
</dbReference>
<dbReference type="InterPro" id="IPR000620">
    <property type="entry name" value="EamA_dom"/>
</dbReference>
<dbReference type="OrthoDB" id="306876at2759"/>
<gene>
    <name evidence="8" type="ORF">CMQ_682</name>
</gene>
<feature type="region of interest" description="Disordered" evidence="5">
    <location>
        <begin position="546"/>
        <end position="565"/>
    </location>
</feature>
<protein>
    <submittedName>
        <fullName evidence="8">Duf6 domain containing protein</fullName>
    </submittedName>
</protein>
<feature type="transmembrane region" description="Helical" evidence="6">
    <location>
        <begin position="419"/>
        <end position="439"/>
    </location>
</feature>
<evidence type="ECO:0000313" key="8">
    <source>
        <dbReference type="EMBL" id="EFX03754.1"/>
    </source>
</evidence>
<reference evidence="8 9" key="1">
    <citation type="journal article" date="2011" name="Proc. Natl. Acad. Sci. U.S.A.">
        <title>Genome and transcriptome analyses of the mountain pine beetle-fungal symbiont Grosmannia clavigera, a lodgepole pine pathogen.</title>
        <authorList>
            <person name="DiGuistini S."/>
            <person name="Wang Y."/>
            <person name="Liao N.Y."/>
            <person name="Taylor G."/>
            <person name="Tanguay P."/>
            <person name="Feau N."/>
            <person name="Henrissat B."/>
            <person name="Chan S.K."/>
            <person name="Hesse-Orce U."/>
            <person name="Alamouti S.M."/>
            <person name="Tsui C.K.M."/>
            <person name="Docking R.T."/>
            <person name="Levasseur A."/>
            <person name="Haridas S."/>
            <person name="Robertson G."/>
            <person name="Birol I."/>
            <person name="Holt R.A."/>
            <person name="Marra M.A."/>
            <person name="Hamelin R.C."/>
            <person name="Hirst M."/>
            <person name="Jones S.J.M."/>
            <person name="Bohlmann J."/>
            <person name="Breuil C."/>
        </authorList>
    </citation>
    <scope>NUCLEOTIDE SEQUENCE [LARGE SCALE GENOMIC DNA]</scope>
    <source>
        <strain evidence="9">kw1407 / UAMH 11150</strain>
    </source>
</reference>
<evidence type="ECO:0000256" key="4">
    <source>
        <dbReference type="ARBA" id="ARBA00023136"/>
    </source>
</evidence>
<feature type="domain" description="EamA" evidence="7">
    <location>
        <begin position="135"/>
        <end position="272"/>
    </location>
</feature>
<feature type="transmembrane region" description="Helical" evidence="6">
    <location>
        <begin position="135"/>
        <end position="156"/>
    </location>
</feature>
<feature type="transmembrane region" description="Helical" evidence="6">
    <location>
        <begin position="231"/>
        <end position="249"/>
    </location>
</feature>
<dbReference type="Pfam" id="PF00892">
    <property type="entry name" value="EamA"/>
    <property type="match status" value="2"/>
</dbReference>
<evidence type="ECO:0000256" key="6">
    <source>
        <dbReference type="SAM" id="Phobius"/>
    </source>
</evidence>
<evidence type="ECO:0000313" key="9">
    <source>
        <dbReference type="Proteomes" id="UP000007796"/>
    </source>
</evidence>
<feature type="transmembrane region" description="Helical" evidence="6">
    <location>
        <begin position="451"/>
        <end position="470"/>
    </location>
</feature>
<comment type="subcellular location">
    <subcellularLocation>
        <location evidence="1">Membrane</location>
        <topology evidence="1">Multi-pass membrane protein</topology>
    </subcellularLocation>
</comment>
<dbReference type="GO" id="GO:0016020">
    <property type="term" value="C:membrane"/>
    <property type="evidence" value="ECO:0007669"/>
    <property type="project" value="UniProtKB-SubCell"/>
</dbReference>
<keyword evidence="2 6" id="KW-0812">Transmembrane</keyword>
<dbReference type="PANTHER" id="PTHR22911:SF6">
    <property type="entry name" value="SOLUTE CARRIER FAMILY 35 MEMBER G1"/>
    <property type="match status" value="1"/>
</dbReference>
<dbReference type="GeneID" id="25980295"/>
<dbReference type="FunCoup" id="F0XD50">
    <property type="interactions" value="112"/>
</dbReference>
<dbReference type="InterPro" id="IPR037185">
    <property type="entry name" value="EmrE-like"/>
</dbReference>
<dbReference type="HOGENOM" id="CLU_032828_4_3_1"/>
<dbReference type="SUPFAM" id="SSF103481">
    <property type="entry name" value="Multidrug resistance efflux transporter EmrE"/>
    <property type="match status" value="2"/>
</dbReference>
<feature type="transmembrane region" description="Helical" evidence="6">
    <location>
        <begin position="261"/>
        <end position="278"/>
    </location>
</feature>
<dbReference type="eggNOG" id="KOG4510">
    <property type="taxonomic scope" value="Eukaryota"/>
</dbReference>
<dbReference type="PANTHER" id="PTHR22911">
    <property type="entry name" value="ACYL-MALONYL CONDENSING ENZYME-RELATED"/>
    <property type="match status" value="1"/>
</dbReference>
<keyword evidence="9" id="KW-1185">Reference proteome</keyword>
<evidence type="ECO:0000256" key="5">
    <source>
        <dbReference type="SAM" id="MobiDB-lite"/>
    </source>
</evidence>
<organism evidence="9">
    <name type="scientific">Grosmannia clavigera (strain kw1407 / UAMH 11150)</name>
    <name type="common">Blue stain fungus</name>
    <name type="synonym">Graphiocladiella clavigera</name>
    <dbReference type="NCBI Taxonomy" id="655863"/>
    <lineage>
        <taxon>Eukaryota</taxon>
        <taxon>Fungi</taxon>
        <taxon>Dikarya</taxon>
        <taxon>Ascomycota</taxon>
        <taxon>Pezizomycotina</taxon>
        <taxon>Sordariomycetes</taxon>
        <taxon>Sordariomycetidae</taxon>
        <taxon>Ophiostomatales</taxon>
        <taxon>Ophiostomataceae</taxon>
        <taxon>Leptographium</taxon>
    </lineage>
</organism>
<sequence length="565" mass="60204">MSPYLPVPQTPSAKTRLENEISEISLVSGQTTPQHTPIRSRSPAVSAALAGDDATIDGGFAKHSRKTASSPHPPRQLERLDVFHRISIGSLSDAYGPMATQPFRILSPGPEALMRPRSPTAPTGRLQRLWLDYRAVIYVFLAQLFGALMNLCARLLELDDHHPMQPLQLLFARMSVTTVVCSIYMYRTGVPHFPLGPPSVRWHLVVRGLAGFCGIFSMWYSMMYLPLAEATVITFLVPSMSGYFCHLLLHEPFTRKEQIGSGIALLGVILIARPVSLFPSSAPEIGPVAALLANSTGAASTAAALLSEHTASVVAVATGADALGPAATNITTGIEDHAPFGSNISTVQRLIAVGVALFGVTGSSCAFTAIRAIGTRAHPLISVNYFSTAGTLVSTAVLVLAPIIGFGQPELHFGMPNSLRQWALLFVTCVCGFLTQLCITKGLGLERSNRASAMIYTNMLFAAGFDRFVFGNQMGIISLGGCGLIIGSALWVALSKRPTPDIRPGTVNDVEIGHANLRVPEIDVTRSALVANPTAESIPMLAAIDSEDEEDNRTGLASHVGSRST</sequence>
<dbReference type="InParanoid" id="F0XD50"/>
<evidence type="ECO:0000259" key="7">
    <source>
        <dbReference type="Pfam" id="PF00892"/>
    </source>
</evidence>
<keyword evidence="3 6" id="KW-1133">Transmembrane helix</keyword>
<evidence type="ECO:0000256" key="1">
    <source>
        <dbReference type="ARBA" id="ARBA00004141"/>
    </source>
</evidence>
<dbReference type="EMBL" id="GL629765">
    <property type="protein sequence ID" value="EFX03754.1"/>
    <property type="molecule type" value="Genomic_DNA"/>
</dbReference>
<feature type="domain" description="EamA" evidence="7">
    <location>
        <begin position="355"/>
        <end position="492"/>
    </location>
</feature>
<feature type="transmembrane region" description="Helical" evidence="6">
    <location>
        <begin position="476"/>
        <end position="494"/>
    </location>
</feature>
<feature type="transmembrane region" description="Helical" evidence="6">
    <location>
        <begin position="350"/>
        <end position="373"/>
    </location>
</feature>
<evidence type="ECO:0000256" key="2">
    <source>
        <dbReference type="ARBA" id="ARBA00022692"/>
    </source>
</evidence>
<name>F0XD50_GROCL</name>
<feature type="transmembrane region" description="Helical" evidence="6">
    <location>
        <begin position="385"/>
        <end position="407"/>
    </location>
</feature>
<dbReference type="Proteomes" id="UP000007796">
    <property type="component" value="Unassembled WGS sequence"/>
</dbReference>
<evidence type="ECO:0000256" key="3">
    <source>
        <dbReference type="ARBA" id="ARBA00022989"/>
    </source>
</evidence>
<dbReference type="STRING" id="655863.F0XD50"/>
<dbReference type="AlphaFoldDB" id="F0XD50"/>
<proteinExistence type="predicted"/>